<protein>
    <submittedName>
        <fullName evidence="2">DUF2262 domain-containing protein</fullName>
    </submittedName>
</protein>
<dbReference type="Pfam" id="PF10020">
    <property type="entry name" value="DUF2262"/>
    <property type="match status" value="1"/>
</dbReference>
<sequence length="185" mass="21493">GWGYDFKQYGIYRLLVKKAKIKILDENRVASWNNRYLVLKVLEWDAGQKELEALAAYLQQPKYIHTQRGDFLLNRQYKWYEMKTPDCGFTLDADEGSDETCEAALATYKKHEMNMPELDRQLRAYAAGHMLDTANDWLGDADEEPITAEQFADRITLSELAFRNDGSIEAYYDDGDIFWGHCIIV</sequence>
<evidence type="ECO:0000313" key="2">
    <source>
        <dbReference type="EMBL" id="MBF1130387.1"/>
    </source>
</evidence>
<comment type="caution">
    <text evidence="2">The sequence shown here is derived from an EMBL/GenBank/DDBJ whole genome shotgun (WGS) entry which is preliminary data.</text>
</comment>
<dbReference type="AlphaFoldDB" id="A0A930BA19"/>
<dbReference type="Proteomes" id="UP000757890">
    <property type="component" value="Unassembled WGS sequence"/>
</dbReference>
<reference evidence="2" key="1">
    <citation type="submission" date="2020-04" db="EMBL/GenBank/DDBJ databases">
        <title>Deep metagenomics examines the oral microbiome during advanced dental caries in children, revealing novel taxa and co-occurrences with host molecules.</title>
        <authorList>
            <person name="Baker J.L."/>
            <person name="Morton J.T."/>
            <person name="Dinis M."/>
            <person name="Alvarez R."/>
            <person name="Tran N.C."/>
            <person name="Knight R."/>
            <person name="Edlund A."/>
        </authorList>
    </citation>
    <scope>NUCLEOTIDE SEQUENCE</scope>
    <source>
        <strain evidence="2">JCVI_32_bin.14</strain>
    </source>
</reference>
<dbReference type="EMBL" id="JABZMK010000221">
    <property type="protein sequence ID" value="MBF1130387.1"/>
    <property type="molecule type" value="Genomic_DNA"/>
</dbReference>
<name>A0A930BA19_9FIRM</name>
<feature type="non-terminal residue" evidence="2">
    <location>
        <position position="185"/>
    </location>
</feature>
<proteinExistence type="predicted"/>
<dbReference type="InterPro" id="IPR019260">
    <property type="entry name" value="DUF2262"/>
</dbReference>
<evidence type="ECO:0000313" key="3">
    <source>
        <dbReference type="Proteomes" id="UP000757890"/>
    </source>
</evidence>
<organism evidence="2 3">
    <name type="scientific">Dialister invisus</name>
    <dbReference type="NCBI Taxonomy" id="218538"/>
    <lineage>
        <taxon>Bacteria</taxon>
        <taxon>Bacillati</taxon>
        <taxon>Bacillota</taxon>
        <taxon>Negativicutes</taxon>
        <taxon>Veillonellales</taxon>
        <taxon>Veillonellaceae</taxon>
        <taxon>Dialister</taxon>
    </lineage>
</organism>
<feature type="non-terminal residue" evidence="2">
    <location>
        <position position="1"/>
    </location>
</feature>
<gene>
    <name evidence="2" type="ORF">HXL70_10230</name>
</gene>
<evidence type="ECO:0000259" key="1">
    <source>
        <dbReference type="Pfam" id="PF10020"/>
    </source>
</evidence>
<feature type="domain" description="DUF2262" evidence="1">
    <location>
        <begin position="69"/>
        <end position="185"/>
    </location>
</feature>
<accession>A0A930BA19</accession>